<feature type="domain" description="GST C-terminal" evidence="3">
    <location>
        <begin position="90"/>
        <end position="213"/>
    </location>
</feature>
<organism evidence="4 5">
    <name type="scientific">Sphingobium xenophagum</name>
    <dbReference type="NCBI Taxonomy" id="121428"/>
    <lineage>
        <taxon>Bacteria</taxon>
        <taxon>Pseudomonadati</taxon>
        <taxon>Pseudomonadota</taxon>
        <taxon>Alphaproteobacteria</taxon>
        <taxon>Sphingomonadales</taxon>
        <taxon>Sphingomonadaceae</taxon>
        <taxon>Sphingobium</taxon>
    </lineage>
</organism>
<keyword evidence="5" id="KW-1185">Reference proteome</keyword>
<dbReference type="EC" id="1.8.4.-" evidence="4"/>
<accession>A0ABU1X549</accession>
<dbReference type="PROSITE" id="PS50404">
    <property type="entry name" value="GST_NTER"/>
    <property type="match status" value="1"/>
</dbReference>
<dbReference type="Pfam" id="PF02798">
    <property type="entry name" value="GST_N"/>
    <property type="match status" value="1"/>
</dbReference>
<evidence type="ECO:0000313" key="5">
    <source>
        <dbReference type="Proteomes" id="UP001267638"/>
    </source>
</evidence>
<dbReference type="SFLD" id="SFLDS00019">
    <property type="entry name" value="Glutathione_Transferase_(cytos"/>
    <property type="match status" value="1"/>
</dbReference>
<evidence type="ECO:0000313" key="4">
    <source>
        <dbReference type="EMBL" id="MDR7156695.1"/>
    </source>
</evidence>
<dbReference type="InterPro" id="IPR036249">
    <property type="entry name" value="Thioredoxin-like_sf"/>
</dbReference>
<dbReference type="Gene3D" id="1.20.1050.10">
    <property type="match status" value="1"/>
</dbReference>
<dbReference type="GO" id="GO:0016491">
    <property type="term" value="F:oxidoreductase activity"/>
    <property type="evidence" value="ECO:0007669"/>
    <property type="project" value="UniProtKB-KW"/>
</dbReference>
<dbReference type="InterPro" id="IPR004046">
    <property type="entry name" value="GST_C"/>
</dbReference>
<comment type="similarity">
    <text evidence="1">Belongs to the GST superfamily.</text>
</comment>
<dbReference type="RefSeq" id="WP_310227201.1">
    <property type="nucleotide sequence ID" value="NZ_JAVDWV010000019.1"/>
</dbReference>
<sequence length="240" mass="27114">MIDLHFCPTPNGWKIVIMLEETGLPYNVIPYDIFQGEHLKPEFAAINPNHKIPAIVDQDPIGGGAPFPVFESGAILIYLAEKTGQFMPSDPLGRSLVLQWLVWQVAGLGPMYGQLNHFGRYAPPPQEYAHTRYLKESERLTQVLENRLRVSEFLAGEYSIADMAVLPWVMGTKMFGIDLEQFPSVTRWLQTLSERPAVQSAYSKKATEPNPKYMQEKAKLNDEEWSNAFGEKQMASVRVG</sequence>
<dbReference type="CDD" id="cd03048">
    <property type="entry name" value="GST_N_Ure2p_like"/>
    <property type="match status" value="1"/>
</dbReference>
<protein>
    <submittedName>
        <fullName evidence="4">GST-like protein</fullName>
        <ecNumber evidence="4">1.8.4.-</ecNumber>
    </submittedName>
</protein>
<name>A0ABU1X549_SPHXE</name>
<dbReference type="EMBL" id="JAVDWV010000019">
    <property type="protein sequence ID" value="MDR7156695.1"/>
    <property type="molecule type" value="Genomic_DNA"/>
</dbReference>
<dbReference type="InterPro" id="IPR040079">
    <property type="entry name" value="Glutathione_S-Trfase"/>
</dbReference>
<gene>
    <name evidence="4" type="ORF">J2W40_003540</name>
</gene>
<dbReference type="SUPFAM" id="SSF52833">
    <property type="entry name" value="Thioredoxin-like"/>
    <property type="match status" value="1"/>
</dbReference>
<dbReference type="Proteomes" id="UP001267638">
    <property type="component" value="Unassembled WGS sequence"/>
</dbReference>
<dbReference type="SFLD" id="SFLDG01151">
    <property type="entry name" value="Main.2:_Nu-like"/>
    <property type="match status" value="1"/>
</dbReference>
<dbReference type="Pfam" id="PF00043">
    <property type="entry name" value="GST_C"/>
    <property type="match status" value="1"/>
</dbReference>
<proteinExistence type="inferred from homology"/>
<dbReference type="InterPro" id="IPR004045">
    <property type="entry name" value="Glutathione_S-Trfase_N"/>
</dbReference>
<dbReference type="PANTHER" id="PTHR44051">
    <property type="entry name" value="GLUTATHIONE S-TRANSFERASE-RELATED"/>
    <property type="match status" value="1"/>
</dbReference>
<dbReference type="SFLD" id="SFLDG00358">
    <property type="entry name" value="Main_(cytGST)"/>
    <property type="match status" value="1"/>
</dbReference>
<dbReference type="SUPFAM" id="SSF47616">
    <property type="entry name" value="GST C-terminal domain-like"/>
    <property type="match status" value="1"/>
</dbReference>
<reference evidence="4 5" key="1">
    <citation type="submission" date="2023-07" db="EMBL/GenBank/DDBJ databases">
        <title>Sorghum-associated microbial communities from plants grown in Nebraska, USA.</title>
        <authorList>
            <person name="Schachtman D."/>
        </authorList>
    </citation>
    <scope>NUCLEOTIDE SEQUENCE [LARGE SCALE GENOMIC DNA]</scope>
    <source>
        <strain evidence="4 5">4256</strain>
    </source>
</reference>
<dbReference type="PROSITE" id="PS50405">
    <property type="entry name" value="GST_CTER"/>
    <property type="match status" value="1"/>
</dbReference>
<comment type="caution">
    <text evidence="4">The sequence shown here is derived from an EMBL/GenBank/DDBJ whole genome shotgun (WGS) entry which is preliminary data.</text>
</comment>
<dbReference type="InterPro" id="IPR036282">
    <property type="entry name" value="Glutathione-S-Trfase_C_sf"/>
</dbReference>
<evidence type="ECO:0000259" key="2">
    <source>
        <dbReference type="PROSITE" id="PS50404"/>
    </source>
</evidence>
<feature type="domain" description="GST N-terminal" evidence="2">
    <location>
        <begin position="1"/>
        <end position="87"/>
    </location>
</feature>
<keyword evidence="4" id="KW-0560">Oxidoreductase</keyword>
<evidence type="ECO:0000256" key="1">
    <source>
        <dbReference type="RuleBase" id="RU003494"/>
    </source>
</evidence>
<evidence type="ECO:0000259" key="3">
    <source>
        <dbReference type="PROSITE" id="PS50405"/>
    </source>
</evidence>
<dbReference type="InterPro" id="IPR010987">
    <property type="entry name" value="Glutathione-S-Trfase_C-like"/>
</dbReference>
<dbReference type="PANTHER" id="PTHR44051:SF8">
    <property type="entry name" value="GLUTATHIONE S-TRANSFERASE GSTA"/>
    <property type="match status" value="1"/>
</dbReference>
<dbReference type="Gene3D" id="3.40.30.10">
    <property type="entry name" value="Glutaredoxin"/>
    <property type="match status" value="1"/>
</dbReference>